<feature type="region of interest" description="Phosphoribosyl-AMP cyclohydrolase" evidence="15">
    <location>
        <begin position="1"/>
        <end position="161"/>
    </location>
</feature>
<evidence type="ECO:0000256" key="13">
    <source>
        <dbReference type="ARBA" id="ARBA00023102"/>
    </source>
</evidence>
<dbReference type="InterPro" id="IPR026660">
    <property type="entry name" value="PRA-CH"/>
</dbReference>
<evidence type="ECO:0000256" key="14">
    <source>
        <dbReference type="ARBA" id="ARBA00023268"/>
    </source>
</evidence>
<comment type="similarity">
    <text evidence="7 15">In the N-terminal section; belongs to the PRA-CH family.</text>
</comment>
<dbReference type="SUPFAM" id="SSF141734">
    <property type="entry name" value="HisI-like"/>
    <property type="match status" value="1"/>
</dbReference>
<keyword evidence="10 15" id="KW-0547">Nucleotide-binding</keyword>
<dbReference type="InterPro" id="IPR038019">
    <property type="entry name" value="PRib_AMP_CycHydrolase_sf"/>
</dbReference>
<evidence type="ECO:0000256" key="8">
    <source>
        <dbReference type="ARBA" id="ARBA00022490"/>
    </source>
</evidence>
<keyword evidence="12 15" id="KW-0067">ATP-binding</keyword>
<gene>
    <name evidence="15" type="primary">hisI</name>
    <name evidence="15" type="synonym">hisIE</name>
    <name evidence="17" type="ORF">EI981_00830</name>
</gene>
<dbReference type="UniPathway" id="UPA00031">
    <property type="reaction ID" value="UER00007"/>
</dbReference>
<dbReference type="InterPro" id="IPR023019">
    <property type="entry name" value="His_synth_HisIE"/>
</dbReference>
<dbReference type="HAMAP" id="MF_01019">
    <property type="entry name" value="HisIE"/>
    <property type="match status" value="1"/>
</dbReference>
<evidence type="ECO:0000256" key="1">
    <source>
        <dbReference type="ARBA" id="ARBA00000024"/>
    </source>
</evidence>
<protein>
    <recommendedName>
        <fullName evidence="15">Histidine biosynthesis bifunctional protein HisIE</fullName>
    </recommendedName>
    <domain>
        <recommendedName>
            <fullName evidence="15">Phosphoribosyl-AMP cyclohydrolase</fullName>
            <shortName evidence="15">PRA-CH</shortName>
            <ecNumber evidence="15">3.5.4.19</ecNumber>
        </recommendedName>
    </domain>
    <domain>
        <recommendedName>
            <fullName evidence="15">Phosphoribosyl-ATP pyrophosphatase</fullName>
            <shortName evidence="15">PRA-PH</shortName>
            <ecNumber evidence="15">3.6.1.31</ecNumber>
        </recommendedName>
    </domain>
</protein>
<dbReference type="NCBIfam" id="NF000768">
    <property type="entry name" value="PRK00051.1"/>
    <property type="match status" value="1"/>
</dbReference>
<dbReference type="HAMAP" id="MF_01020">
    <property type="entry name" value="HisE"/>
    <property type="match status" value="1"/>
</dbReference>
<dbReference type="Proteomes" id="UP000270678">
    <property type="component" value="Chromosome"/>
</dbReference>
<keyword evidence="11 15" id="KW-0378">Hydrolase</keyword>
<dbReference type="SUPFAM" id="SSF101386">
    <property type="entry name" value="all-alpha NTP pyrophosphatases"/>
    <property type="match status" value="1"/>
</dbReference>
<evidence type="ECO:0000256" key="11">
    <source>
        <dbReference type="ARBA" id="ARBA00022801"/>
    </source>
</evidence>
<evidence type="ECO:0000256" key="9">
    <source>
        <dbReference type="ARBA" id="ARBA00022605"/>
    </source>
</evidence>
<dbReference type="PANTHER" id="PTHR42945:SF9">
    <property type="entry name" value="HISTIDINE BIOSYNTHESIS BIFUNCTIONAL PROTEIN HISIE"/>
    <property type="match status" value="1"/>
</dbReference>
<dbReference type="EC" id="3.6.1.31" evidence="15"/>
<sequence length="255" mass="28619">MNQPLQLALSYTELKQNIKWDADGLIPTVVQDAATKDVLMLAYMNEDSLQKSIETGQTWFWSRSRSELWNKGATSGNTQQILSLNYDCDGDTLLALVSPQGPACHTGETTCFYRLLASADQEGLATERSVTESLNQATTPTSNASPQEAAGISEADSRFAVLAELESLIAQRYIERPEGAYTTYLFEKGIDKILKKVGEETAESIIAAKNQDNDELRYEVSDLIYHLLVLLRERNLPLDDIMAELERRHERPRRD</sequence>
<dbReference type="GO" id="GO:0004636">
    <property type="term" value="F:phosphoribosyl-ATP diphosphatase activity"/>
    <property type="evidence" value="ECO:0007669"/>
    <property type="project" value="UniProtKB-UniRule"/>
</dbReference>
<evidence type="ECO:0000259" key="16">
    <source>
        <dbReference type="Pfam" id="PF01502"/>
    </source>
</evidence>
<evidence type="ECO:0000256" key="15">
    <source>
        <dbReference type="HAMAP-Rule" id="MF_01019"/>
    </source>
</evidence>
<dbReference type="PANTHER" id="PTHR42945">
    <property type="entry name" value="HISTIDINE BIOSYNTHESIS BIFUNCTIONAL PROTEIN"/>
    <property type="match status" value="1"/>
</dbReference>
<comment type="pathway">
    <text evidence="5 15">Amino-acid biosynthesis; L-histidine biosynthesis; L-histidine from 5-phospho-alpha-D-ribose 1-diphosphate: step 2/9.</text>
</comment>
<dbReference type="RefSeq" id="WP_127004212.1">
    <property type="nucleotide sequence ID" value="NZ_CP034346.1"/>
</dbReference>
<keyword evidence="8 15" id="KW-0963">Cytoplasm</keyword>
<dbReference type="NCBIfam" id="TIGR03188">
    <property type="entry name" value="histidine_hisI"/>
    <property type="match status" value="1"/>
</dbReference>
<evidence type="ECO:0000256" key="5">
    <source>
        <dbReference type="ARBA" id="ARBA00005204"/>
    </source>
</evidence>
<evidence type="ECO:0000256" key="12">
    <source>
        <dbReference type="ARBA" id="ARBA00022840"/>
    </source>
</evidence>
<accession>A0A3S9V688</accession>
<dbReference type="GO" id="GO:0004635">
    <property type="term" value="F:phosphoribosyl-AMP cyclohydrolase activity"/>
    <property type="evidence" value="ECO:0007669"/>
    <property type="project" value="UniProtKB-UniRule"/>
</dbReference>
<feature type="region of interest" description="Phosphoribosyl-ATP pyrophosphohydrolase" evidence="15">
    <location>
        <begin position="162"/>
        <end position="255"/>
    </location>
</feature>
<keyword evidence="9 15" id="KW-0028">Amino-acid biosynthesis</keyword>
<dbReference type="FunFam" id="3.10.20.810:FF:000001">
    <property type="entry name" value="Histidine biosynthesis bifunctional protein HisIE"/>
    <property type="match status" value="1"/>
</dbReference>
<proteinExistence type="inferred from homology"/>
<dbReference type="KEGG" id="plut:EI981_00830"/>
<dbReference type="HAMAP" id="MF_01021">
    <property type="entry name" value="HisI"/>
    <property type="match status" value="1"/>
</dbReference>
<dbReference type="OrthoDB" id="9795769at2"/>
<dbReference type="GO" id="GO:0000105">
    <property type="term" value="P:L-histidine biosynthetic process"/>
    <property type="evidence" value="ECO:0007669"/>
    <property type="project" value="UniProtKB-UniRule"/>
</dbReference>
<dbReference type="GO" id="GO:0005737">
    <property type="term" value="C:cytoplasm"/>
    <property type="evidence" value="ECO:0007669"/>
    <property type="project" value="UniProtKB-SubCell"/>
</dbReference>
<feature type="domain" description="Phosphoribosyl-AMP cyclohydrolase" evidence="16">
    <location>
        <begin position="40"/>
        <end position="113"/>
    </location>
</feature>
<evidence type="ECO:0000313" key="17">
    <source>
        <dbReference type="EMBL" id="AZS18062.1"/>
    </source>
</evidence>
<name>A0A3S9V688_9BACL</name>
<evidence type="ECO:0000256" key="3">
    <source>
        <dbReference type="ARBA" id="ARBA00004496"/>
    </source>
</evidence>
<dbReference type="InterPro" id="IPR002496">
    <property type="entry name" value="PRib_AMP_CycHydrolase_dom"/>
</dbReference>
<comment type="similarity">
    <text evidence="6 15">In the C-terminal section; belongs to the PRA-PH family.</text>
</comment>
<keyword evidence="14 15" id="KW-0511">Multifunctional enzyme</keyword>
<comment type="subcellular location">
    <subcellularLocation>
        <location evidence="3 15">Cytoplasm</location>
    </subcellularLocation>
</comment>
<dbReference type="AlphaFoldDB" id="A0A3S9V688"/>
<dbReference type="CDD" id="cd11534">
    <property type="entry name" value="NTP-PPase_HisIE_like"/>
    <property type="match status" value="1"/>
</dbReference>
<organism evidence="17 18">
    <name type="scientific">Paenibacillus lutimineralis</name>
    <dbReference type="NCBI Taxonomy" id="2707005"/>
    <lineage>
        <taxon>Bacteria</taxon>
        <taxon>Bacillati</taxon>
        <taxon>Bacillota</taxon>
        <taxon>Bacilli</taxon>
        <taxon>Bacillales</taxon>
        <taxon>Paenibacillaceae</taxon>
        <taxon>Paenibacillus</taxon>
    </lineage>
</organism>
<dbReference type="InterPro" id="IPR008179">
    <property type="entry name" value="HisE"/>
</dbReference>
<comment type="catalytic activity">
    <reaction evidence="1 15">
        <text>1-(5-phospho-beta-D-ribosyl)-5'-AMP + H2O = 1-(5-phospho-beta-D-ribosyl)-5-[(5-phospho-beta-D-ribosylamino)methylideneamino]imidazole-4-carboxamide</text>
        <dbReference type="Rhea" id="RHEA:20049"/>
        <dbReference type="ChEBI" id="CHEBI:15377"/>
        <dbReference type="ChEBI" id="CHEBI:58435"/>
        <dbReference type="ChEBI" id="CHEBI:59457"/>
        <dbReference type="EC" id="3.5.4.19"/>
    </reaction>
</comment>
<keyword evidence="18" id="KW-1185">Reference proteome</keyword>
<comment type="pathway">
    <text evidence="4 15">Amino-acid biosynthesis; L-histidine biosynthesis; L-histidine from 5-phospho-alpha-D-ribose 1-diphosphate: step 3/9.</text>
</comment>
<dbReference type="EC" id="3.5.4.19" evidence="15"/>
<evidence type="ECO:0000256" key="7">
    <source>
        <dbReference type="ARBA" id="ARBA00008299"/>
    </source>
</evidence>
<dbReference type="GO" id="GO:0005524">
    <property type="term" value="F:ATP binding"/>
    <property type="evidence" value="ECO:0007669"/>
    <property type="project" value="UniProtKB-KW"/>
</dbReference>
<dbReference type="NCBIfam" id="NF002747">
    <property type="entry name" value="PRK02759.1"/>
    <property type="match status" value="1"/>
</dbReference>
<keyword evidence="13 15" id="KW-0368">Histidine biosynthesis</keyword>
<evidence type="ECO:0000313" key="18">
    <source>
        <dbReference type="Proteomes" id="UP000270678"/>
    </source>
</evidence>
<dbReference type="Pfam" id="PF01502">
    <property type="entry name" value="PRA-CH"/>
    <property type="match status" value="1"/>
</dbReference>
<dbReference type="EMBL" id="CP034346">
    <property type="protein sequence ID" value="AZS18062.1"/>
    <property type="molecule type" value="Genomic_DNA"/>
</dbReference>
<evidence type="ECO:0000256" key="2">
    <source>
        <dbReference type="ARBA" id="ARBA00001460"/>
    </source>
</evidence>
<reference evidence="18" key="1">
    <citation type="submission" date="2018-12" db="EMBL/GenBank/DDBJ databases">
        <title>Complete genome sequence of Paenibacillus sp. MBLB1234.</title>
        <authorList>
            <person name="Nam Y.-D."/>
            <person name="Kang J."/>
            <person name="Chung W.-H."/>
            <person name="Park Y.S."/>
        </authorList>
    </citation>
    <scope>NUCLEOTIDE SEQUENCE [LARGE SCALE GENOMIC DNA]</scope>
    <source>
        <strain evidence="18">MBLB1234</strain>
    </source>
</reference>
<dbReference type="Pfam" id="PF01503">
    <property type="entry name" value="PRA-PH"/>
    <property type="match status" value="1"/>
</dbReference>
<evidence type="ECO:0000256" key="10">
    <source>
        <dbReference type="ARBA" id="ARBA00022741"/>
    </source>
</evidence>
<dbReference type="Gene3D" id="3.10.20.810">
    <property type="entry name" value="Phosphoribosyl-AMP cyclohydrolase"/>
    <property type="match status" value="1"/>
</dbReference>
<evidence type="ECO:0000256" key="4">
    <source>
        <dbReference type="ARBA" id="ARBA00005169"/>
    </source>
</evidence>
<dbReference type="Gene3D" id="1.10.287.1080">
    <property type="entry name" value="MazG-like"/>
    <property type="match status" value="1"/>
</dbReference>
<dbReference type="InterPro" id="IPR021130">
    <property type="entry name" value="PRib-ATP_PPHydrolase-like"/>
</dbReference>
<evidence type="ECO:0000256" key="6">
    <source>
        <dbReference type="ARBA" id="ARBA00007731"/>
    </source>
</evidence>
<comment type="catalytic activity">
    <reaction evidence="2 15">
        <text>1-(5-phospho-beta-D-ribosyl)-ATP + H2O = 1-(5-phospho-beta-D-ribosyl)-5'-AMP + diphosphate + H(+)</text>
        <dbReference type="Rhea" id="RHEA:22828"/>
        <dbReference type="ChEBI" id="CHEBI:15377"/>
        <dbReference type="ChEBI" id="CHEBI:15378"/>
        <dbReference type="ChEBI" id="CHEBI:33019"/>
        <dbReference type="ChEBI" id="CHEBI:59457"/>
        <dbReference type="ChEBI" id="CHEBI:73183"/>
        <dbReference type="EC" id="3.6.1.31"/>
    </reaction>
</comment>